<comment type="caution">
    <text evidence="2">The sequence shown here is derived from an EMBL/GenBank/DDBJ whole genome shotgun (WGS) entry which is preliminary data.</text>
</comment>
<name>A0A0Q3PD04_9FLAO</name>
<dbReference type="InterPro" id="IPR004919">
    <property type="entry name" value="GmrSD_N"/>
</dbReference>
<dbReference type="RefSeq" id="WP_056010645.1">
    <property type="nucleotide sequence ID" value="NZ_LLYZ01000001.1"/>
</dbReference>
<reference evidence="2 3" key="1">
    <citation type="submission" date="2015-10" db="EMBL/GenBank/DDBJ databases">
        <title>Chryseobacterium aquaticum genome.</title>
        <authorList>
            <person name="Newman J.D."/>
            <person name="Ferguson M.B."/>
            <person name="Miller J.R."/>
        </authorList>
    </citation>
    <scope>NUCLEOTIDE SEQUENCE [LARGE SCALE GENOMIC DNA]</scope>
    <source>
        <strain evidence="2 3">KCTC 12483</strain>
    </source>
</reference>
<organism evidence="2 3">
    <name type="scientific">Chryseobacterium aquaticum</name>
    <dbReference type="NCBI Taxonomy" id="452084"/>
    <lineage>
        <taxon>Bacteria</taxon>
        <taxon>Pseudomonadati</taxon>
        <taxon>Bacteroidota</taxon>
        <taxon>Flavobacteriia</taxon>
        <taxon>Flavobacteriales</taxon>
        <taxon>Weeksellaceae</taxon>
        <taxon>Chryseobacterium group</taxon>
        <taxon>Chryseobacterium</taxon>
    </lineage>
</organism>
<proteinExistence type="predicted"/>
<evidence type="ECO:0000313" key="2">
    <source>
        <dbReference type="EMBL" id="KQK27582.1"/>
    </source>
</evidence>
<dbReference type="OrthoDB" id="9764212at2"/>
<dbReference type="PANTHER" id="PTHR39639">
    <property type="entry name" value="CHROMOSOME 16, WHOLE GENOME SHOTGUN SEQUENCE"/>
    <property type="match status" value="1"/>
</dbReference>
<dbReference type="PANTHER" id="PTHR39639:SF1">
    <property type="entry name" value="DUF262 DOMAIN-CONTAINING PROTEIN"/>
    <property type="match status" value="1"/>
</dbReference>
<dbReference type="EMBL" id="LLYZ01000001">
    <property type="protein sequence ID" value="KQK27582.1"/>
    <property type="molecule type" value="Genomic_DNA"/>
</dbReference>
<protein>
    <recommendedName>
        <fullName evidence="1">GmrSD restriction endonucleases N-terminal domain-containing protein</fullName>
    </recommendedName>
</protein>
<dbReference type="Proteomes" id="UP000051682">
    <property type="component" value="Unassembled WGS sequence"/>
</dbReference>
<dbReference type="STRING" id="452084.AR438_00605"/>
<gene>
    <name evidence="2" type="ORF">AR438_00605</name>
</gene>
<evidence type="ECO:0000259" key="1">
    <source>
        <dbReference type="Pfam" id="PF03235"/>
    </source>
</evidence>
<feature type="domain" description="GmrSD restriction endonucleases N-terminal" evidence="1">
    <location>
        <begin position="19"/>
        <end position="157"/>
    </location>
</feature>
<keyword evidence="3" id="KW-1185">Reference proteome</keyword>
<sequence>MKNFDTRTYNVSDFIEWHNNGLLELSPDFQRRSVWTEKAKSYLIDTLIRSKPIPKILITQNLQGSKNVRVVVDGQQRLRTILGFYNGDFKISRVHNKEFSGKTYENLPPEVQNEFLKYELGVDVLFDLPYEDILDIFARINSYTVKLQPQEILNARYVGYFKQNIFEYGLKYVNYYIEGTVLTKANVTRMAEAELTADLFISLIDTVKTNKGIESYYKKYEEEEDDLPVACDKFDLIMSYIGGIYPPAELANTNWKRPQLFYTLFTSLGHCLFGLKGLNVEFKANINEKVIGKLRVILDEISLKFDTYTEDKNIDIPSDYKEFIDYTRRGTTDTAARISRSNFVCKKIFNSLNS</sequence>
<dbReference type="AlphaFoldDB" id="A0A0Q3PD04"/>
<dbReference type="Pfam" id="PF03235">
    <property type="entry name" value="GmrSD_N"/>
    <property type="match status" value="1"/>
</dbReference>
<accession>A0A0Q3PD04</accession>
<evidence type="ECO:0000313" key="3">
    <source>
        <dbReference type="Proteomes" id="UP000051682"/>
    </source>
</evidence>